<evidence type="ECO:0000256" key="4">
    <source>
        <dbReference type="ARBA" id="ARBA00023163"/>
    </source>
</evidence>
<dbReference type="PANTHER" id="PTHR30118:SF15">
    <property type="entry name" value="TRANSCRIPTIONAL REGULATORY PROTEIN"/>
    <property type="match status" value="1"/>
</dbReference>
<comment type="similarity">
    <text evidence="1">Belongs to the LysR transcriptional regulatory family.</text>
</comment>
<dbReference type="Gene3D" id="3.40.190.10">
    <property type="entry name" value="Periplasmic binding protein-like II"/>
    <property type="match status" value="2"/>
</dbReference>
<accession>A0A7W5UU15</accession>
<protein>
    <submittedName>
        <fullName evidence="7">DNA-binding transcriptional LysR family regulator</fullName>
    </submittedName>
</protein>
<evidence type="ECO:0000256" key="2">
    <source>
        <dbReference type="ARBA" id="ARBA00023015"/>
    </source>
</evidence>
<dbReference type="Pfam" id="PF00126">
    <property type="entry name" value="HTH_1"/>
    <property type="match status" value="1"/>
</dbReference>
<dbReference type="CDD" id="cd08417">
    <property type="entry name" value="PBP2_Nitroaromatics_like"/>
    <property type="match status" value="1"/>
</dbReference>
<reference evidence="7 8" key="1">
    <citation type="submission" date="2020-08" db="EMBL/GenBank/DDBJ databases">
        <title>Sequencing the genomes of 1000 actinobacteria strains.</title>
        <authorList>
            <person name="Klenk H.-P."/>
        </authorList>
    </citation>
    <scope>NUCLEOTIDE SEQUENCE [LARGE SCALE GENOMIC DNA]</scope>
    <source>
        <strain evidence="7 8">DSM 44320</strain>
    </source>
</reference>
<evidence type="ECO:0000313" key="7">
    <source>
        <dbReference type="EMBL" id="MBB3724572.1"/>
    </source>
</evidence>
<gene>
    <name evidence="7" type="ORF">FHR33_000432</name>
</gene>
<feature type="domain" description="HTH lysR-type" evidence="6">
    <location>
        <begin position="6"/>
        <end position="63"/>
    </location>
</feature>
<dbReference type="InterPro" id="IPR036388">
    <property type="entry name" value="WH-like_DNA-bd_sf"/>
</dbReference>
<evidence type="ECO:0000256" key="3">
    <source>
        <dbReference type="ARBA" id="ARBA00023125"/>
    </source>
</evidence>
<dbReference type="GO" id="GO:0003700">
    <property type="term" value="F:DNA-binding transcription factor activity"/>
    <property type="evidence" value="ECO:0007669"/>
    <property type="project" value="InterPro"/>
</dbReference>
<proteinExistence type="inferred from homology"/>
<dbReference type="Proteomes" id="UP000579945">
    <property type="component" value="Unassembled WGS sequence"/>
</dbReference>
<keyword evidence="8" id="KW-1185">Reference proteome</keyword>
<dbReference type="Gene3D" id="1.10.10.10">
    <property type="entry name" value="Winged helix-like DNA-binding domain superfamily/Winged helix DNA-binding domain"/>
    <property type="match status" value="1"/>
</dbReference>
<dbReference type="GeneID" id="95387070"/>
<dbReference type="InterPro" id="IPR000847">
    <property type="entry name" value="LysR_HTH_N"/>
</dbReference>
<dbReference type="PANTHER" id="PTHR30118">
    <property type="entry name" value="HTH-TYPE TRANSCRIPTIONAL REGULATOR LEUO-RELATED"/>
    <property type="match status" value="1"/>
</dbReference>
<comment type="caution">
    <text evidence="7">The sequence shown here is derived from an EMBL/GenBank/DDBJ whole genome shotgun (WGS) entry which is preliminary data.</text>
</comment>
<dbReference type="InterPro" id="IPR005119">
    <property type="entry name" value="LysR_subst-bd"/>
</dbReference>
<dbReference type="PRINTS" id="PR00039">
    <property type="entry name" value="HTHLYSR"/>
</dbReference>
<organism evidence="7 8">
    <name type="scientific">Nonomuraea dietziae</name>
    <dbReference type="NCBI Taxonomy" id="65515"/>
    <lineage>
        <taxon>Bacteria</taxon>
        <taxon>Bacillati</taxon>
        <taxon>Actinomycetota</taxon>
        <taxon>Actinomycetes</taxon>
        <taxon>Streptosporangiales</taxon>
        <taxon>Streptosporangiaceae</taxon>
        <taxon>Nonomuraea</taxon>
    </lineage>
</organism>
<feature type="region of interest" description="Disordered" evidence="5">
    <location>
        <begin position="299"/>
        <end position="319"/>
    </location>
</feature>
<dbReference type="GO" id="GO:0003677">
    <property type="term" value="F:DNA binding"/>
    <property type="evidence" value="ECO:0007669"/>
    <property type="project" value="UniProtKB-KW"/>
</dbReference>
<dbReference type="Pfam" id="PF03466">
    <property type="entry name" value="LysR_substrate"/>
    <property type="match status" value="1"/>
</dbReference>
<evidence type="ECO:0000259" key="6">
    <source>
        <dbReference type="PROSITE" id="PS50931"/>
    </source>
</evidence>
<name>A0A7W5UU15_9ACTN</name>
<dbReference type="EMBL" id="JACIBV010000001">
    <property type="protein sequence ID" value="MBB3724572.1"/>
    <property type="molecule type" value="Genomic_DNA"/>
</dbReference>
<dbReference type="InterPro" id="IPR050389">
    <property type="entry name" value="LysR-type_TF"/>
</dbReference>
<evidence type="ECO:0000256" key="5">
    <source>
        <dbReference type="SAM" id="MobiDB-lite"/>
    </source>
</evidence>
<dbReference type="InterPro" id="IPR037402">
    <property type="entry name" value="YidZ_PBP2"/>
</dbReference>
<keyword evidence="3 7" id="KW-0238">DNA-binding</keyword>
<dbReference type="PROSITE" id="PS50931">
    <property type="entry name" value="HTH_LYSR"/>
    <property type="match status" value="1"/>
</dbReference>
<dbReference type="AlphaFoldDB" id="A0A7W5UU15"/>
<keyword evidence="4" id="KW-0804">Transcription</keyword>
<dbReference type="SUPFAM" id="SSF53850">
    <property type="entry name" value="Periplasmic binding protein-like II"/>
    <property type="match status" value="1"/>
</dbReference>
<dbReference type="SUPFAM" id="SSF46785">
    <property type="entry name" value="Winged helix' DNA-binding domain"/>
    <property type="match status" value="1"/>
</dbReference>
<dbReference type="InterPro" id="IPR036390">
    <property type="entry name" value="WH_DNA-bd_sf"/>
</dbReference>
<evidence type="ECO:0000256" key="1">
    <source>
        <dbReference type="ARBA" id="ARBA00009437"/>
    </source>
</evidence>
<dbReference type="RefSeq" id="WP_183642696.1">
    <property type="nucleotide sequence ID" value="NZ_JACIBV010000001.1"/>
</dbReference>
<keyword evidence="2" id="KW-0805">Transcription regulation</keyword>
<sequence length="319" mass="35038">MNLASLDLNLVVALRALLEERNVTKAGRRIGLSQPATSAALARLRSHFNDDLLSRAGGHYELTALGLALLDRTATACDLLERVFTSQADFDPAREEHEFTLIASDYAVAVFGAELARTIHAEAPGIRLRFKQAPTEAIEDTTALLSAVDGLLMPHGIIRGFPTVDLYRDSWVYIVADDNPEVGEQLTLDDLARLPWVTYQRTYDAPAARQIGLLGIEPRVEISVDSFQLMPLLVAGTRRVALIQGRLAERLGGLVPVRVMEPPYDAVPLQEALWWHPAHTHDAAHIWLRETAARVGEAVEADRPTSSSPPIGERVVKRG</sequence>
<evidence type="ECO:0000313" key="8">
    <source>
        <dbReference type="Proteomes" id="UP000579945"/>
    </source>
</evidence>